<dbReference type="PROSITE" id="PS50103">
    <property type="entry name" value="ZF_C3H1"/>
    <property type="match status" value="2"/>
</dbReference>
<dbReference type="InterPro" id="IPR017907">
    <property type="entry name" value="Znf_RING_CS"/>
</dbReference>
<dbReference type="SUPFAM" id="SSF90229">
    <property type="entry name" value="CCCH zinc finger"/>
    <property type="match status" value="1"/>
</dbReference>
<evidence type="ECO:0000259" key="8">
    <source>
        <dbReference type="PROSITE" id="PS50089"/>
    </source>
</evidence>
<dbReference type="PROSITE" id="PS50089">
    <property type="entry name" value="ZF_RING_2"/>
    <property type="match status" value="1"/>
</dbReference>
<evidence type="ECO:0000256" key="2">
    <source>
        <dbReference type="ARBA" id="ARBA00022723"/>
    </source>
</evidence>
<reference evidence="10" key="1">
    <citation type="submission" date="2021-02" db="EMBL/GenBank/DDBJ databases">
        <authorList>
            <person name="Dougan E. K."/>
            <person name="Rhodes N."/>
            <person name="Thang M."/>
            <person name="Chan C."/>
        </authorList>
    </citation>
    <scope>NUCLEOTIDE SEQUENCE</scope>
</reference>
<name>A0A813ITY5_POLGL</name>
<accession>A0A813ITY5</accession>
<gene>
    <name evidence="10" type="ORF">PGLA2088_LOCUS11733</name>
</gene>
<feature type="domain" description="C3H1-type" evidence="9">
    <location>
        <begin position="252"/>
        <end position="279"/>
    </location>
</feature>
<dbReference type="Pfam" id="PF14608">
    <property type="entry name" value="zf-CCCH_2"/>
    <property type="match status" value="1"/>
</dbReference>
<dbReference type="InterPro" id="IPR041367">
    <property type="entry name" value="Znf-CCCH_4"/>
</dbReference>
<keyword evidence="4 6" id="KW-0863">Zinc-finger</keyword>
<dbReference type="InterPro" id="IPR036855">
    <property type="entry name" value="Znf_CCCH_sf"/>
</dbReference>
<dbReference type="PROSITE" id="PS00518">
    <property type="entry name" value="ZF_RING_1"/>
    <property type="match status" value="1"/>
</dbReference>
<evidence type="ECO:0008006" key="12">
    <source>
        <dbReference type="Google" id="ProtNLM"/>
    </source>
</evidence>
<keyword evidence="1" id="KW-0808">Transferase</keyword>
<feature type="zinc finger region" description="C3H1-type" evidence="6">
    <location>
        <begin position="395"/>
        <end position="424"/>
    </location>
</feature>
<dbReference type="Pfam" id="PF13639">
    <property type="entry name" value="zf-RING_2"/>
    <property type="match status" value="1"/>
</dbReference>
<evidence type="ECO:0000256" key="6">
    <source>
        <dbReference type="PROSITE-ProRule" id="PRU00723"/>
    </source>
</evidence>
<dbReference type="GO" id="GO:0061630">
    <property type="term" value="F:ubiquitin protein ligase activity"/>
    <property type="evidence" value="ECO:0007669"/>
    <property type="project" value="InterPro"/>
</dbReference>
<dbReference type="SUPFAM" id="SSF57850">
    <property type="entry name" value="RING/U-box"/>
    <property type="match status" value="1"/>
</dbReference>
<sequence>DGGLRSIAELRRQYAGYYSEEEILRYWQETCSSPPGPPAEVEAAPELKPLPAEVEVRMDEEGWCIALLSCPVPLPPDEDPQRATARLLLGGRALGAALDSVRQSVPGLQCQVDLSTLQAQLVLRESAFLIAGRSSTENKDELKLEKKLREISALRSRQCAGEALDKLQAEKVAKRGTLFGQVAGLKLRRAWEELGIALARHLPRLQGSCSEGDWPAPPSYCDASTASGGSTPLLLGTAEEADLSPSVPSASSSGGPLCRHFVSGRCAYGDSCRLSHGAPLAAAAPRRQTPSEQLQDARRAPRSSQRSLPAHEVECMICFENVGKKKERLGMLESCDHAFCLSCIRGWRREKEQQDRQNLRLCPVCRNESFFVIPCDTLLLDSDEKRSAIEQYKKEMCRIPCKMFDYGRGNCPFGSSCFYAHLNPDGTRHCPAPLKWMAGAEGSEVKGSVKLCDFFG</sequence>
<feature type="domain" description="RING-type" evidence="8">
    <location>
        <begin position="315"/>
        <end position="366"/>
    </location>
</feature>
<comment type="caution">
    <text evidence="10">The sequence shown here is derived from an EMBL/GenBank/DDBJ whole genome shotgun (WGS) entry which is preliminary data.</text>
</comment>
<dbReference type="PANTHER" id="PTHR11224:SF10">
    <property type="entry name" value="IP09428P-RELATED"/>
    <property type="match status" value="1"/>
</dbReference>
<dbReference type="InterPro" id="IPR013083">
    <property type="entry name" value="Znf_RING/FYVE/PHD"/>
</dbReference>
<proteinExistence type="predicted"/>
<dbReference type="InterPro" id="IPR000571">
    <property type="entry name" value="Znf_CCCH"/>
</dbReference>
<dbReference type="SMART" id="SM00356">
    <property type="entry name" value="ZnF_C3H1"/>
    <property type="match status" value="2"/>
</dbReference>
<dbReference type="AlphaFoldDB" id="A0A813ITY5"/>
<feature type="domain" description="C3H1-type" evidence="9">
    <location>
        <begin position="395"/>
        <end position="424"/>
    </location>
</feature>
<evidence type="ECO:0000256" key="1">
    <source>
        <dbReference type="ARBA" id="ARBA00022679"/>
    </source>
</evidence>
<evidence type="ECO:0000313" key="11">
    <source>
        <dbReference type="Proteomes" id="UP000626109"/>
    </source>
</evidence>
<keyword evidence="2 6" id="KW-0479">Metal-binding</keyword>
<dbReference type="Proteomes" id="UP000626109">
    <property type="component" value="Unassembled WGS sequence"/>
</dbReference>
<dbReference type="InterPro" id="IPR001841">
    <property type="entry name" value="Znf_RING"/>
</dbReference>
<feature type="zinc finger region" description="C3H1-type" evidence="6">
    <location>
        <begin position="252"/>
        <end position="279"/>
    </location>
</feature>
<feature type="region of interest" description="Disordered" evidence="7">
    <location>
        <begin position="281"/>
        <end position="307"/>
    </location>
</feature>
<keyword evidence="5 6" id="KW-0862">Zinc</keyword>
<keyword evidence="3" id="KW-0677">Repeat</keyword>
<feature type="non-terminal residue" evidence="10">
    <location>
        <position position="1"/>
    </location>
</feature>
<dbReference type="GO" id="GO:0008270">
    <property type="term" value="F:zinc ion binding"/>
    <property type="evidence" value="ECO:0007669"/>
    <property type="project" value="UniProtKB-KW"/>
</dbReference>
<evidence type="ECO:0000256" key="5">
    <source>
        <dbReference type="ARBA" id="ARBA00022833"/>
    </source>
</evidence>
<dbReference type="Pfam" id="PF18044">
    <property type="entry name" value="zf-CCCH_4"/>
    <property type="match status" value="1"/>
</dbReference>
<evidence type="ECO:0000256" key="4">
    <source>
        <dbReference type="ARBA" id="ARBA00022771"/>
    </source>
</evidence>
<dbReference type="Gene3D" id="3.30.40.10">
    <property type="entry name" value="Zinc/RING finger domain, C3HC4 (zinc finger)"/>
    <property type="match status" value="1"/>
</dbReference>
<evidence type="ECO:0000313" key="10">
    <source>
        <dbReference type="EMBL" id="CAE8655657.1"/>
    </source>
</evidence>
<evidence type="ECO:0000256" key="7">
    <source>
        <dbReference type="SAM" id="MobiDB-lite"/>
    </source>
</evidence>
<organism evidence="10 11">
    <name type="scientific">Polarella glacialis</name>
    <name type="common">Dinoflagellate</name>
    <dbReference type="NCBI Taxonomy" id="89957"/>
    <lineage>
        <taxon>Eukaryota</taxon>
        <taxon>Sar</taxon>
        <taxon>Alveolata</taxon>
        <taxon>Dinophyceae</taxon>
        <taxon>Suessiales</taxon>
        <taxon>Suessiaceae</taxon>
        <taxon>Polarella</taxon>
    </lineage>
</organism>
<evidence type="ECO:0000256" key="3">
    <source>
        <dbReference type="ARBA" id="ARBA00022737"/>
    </source>
</evidence>
<dbReference type="PANTHER" id="PTHR11224">
    <property type="entry name" value="MAKORIN-RELATED"/>
    <property type="match status" value="1"/>
</dbReference>
<dbReference type="EMBL" id="CAJNNW010013689">
    <property type="protein sequence ID" value="CAE8655657.1"/>
    <property type="molecule type" value="Genomic_DNA"/>
</dbReference>
<dbReference type="SMART" id="SM00184">
    <property type="entry name" value="RING"/>
    <property type="match status" value="1"/>
</dbReference>
<dbReference type="CDD" id="cd16521">
    <property type="entry name" value="RING-HC_MKRN"/>
    <property type="match status" value="1"/>
</dbReference>
<protein>
    <recommendedName>
        <fullName evidence="12">RING-type E3 ubiquitin transferase</fullName>
    </recommendedName>
</protein>
<evidence type="ECO:0000259" key="9">
    <source>
        <dbReference type="PROSITE" id="PS50103"/>
    </source>
</evidence>
<dbReference type="Gene3D" id="4.10.1000.10">
    <property type="entry name" value="Zinc finger, CCCH-type"/>
    <property type="match status" value="1"/>
</dbReference>
<dbReference type="GO" id="GO:0000209">
    <property type="term" value="P:protein polyubiquitination"/>
    <property type="evidence" value="ECO:0007669"/>
    <property type="project" value="InterPro"/>
</dbReference>
<dbReference type="InterPro" id="IPR045072">
    <property type="entry name" value="MKRN-like"/>
</dbReference>